<evidence type="ECO:0000313" key="3">
    <source>
        <dbReference type="Proteomes" id="UP001168640"/>
    </source>
</evidence>
<reference evidence="2" key="1">
    <citation type="submission" date="2023-07" db="EMBL/GenBank/DDBJ databases">
        <title>Marinobacter sp. chi1 genome sequencing and assembly.</title>
        <authorList>
            <person name="Park S."/>
        </authorList>
    </citation>
    <scope>NUCLEOTIDE SEQUENCE</scope>
    <source>
        <strain evidence="2">Chi1</strain>
    </source>
</reference>
<organism evidence="2 3">
    <name type="scientific">Marinobacter suaedae</name>
    <dbReference type="NCBI Taxonomy" id="3057675"/>
    <lineage>
        <taxon>Bacteria</taxon>
        <taxon>Pseudomonadati</taxon>
        <taxon>Pseudomonadota</taxon>
        <taxon>Gammaproteobacteria</taxon>
        <taxon>Pseudomonadales</taxon>
        <taxon>Marinobacteraceae</taxon>
        <taxon>Marinobacter</taxon>
    </lineage>
</organism>
<evidence type="ECO:0008006" key="4">
    <source>
        <dbReference type="Google" id="ProtNLM"/>
    </source>
</evidence>
<keyword evidence="1" id="KW-0732">Signal</keyword>
<comment type="caution">
    <text evidence="2">The sequence shown here is derived from an EMBL/GenBank/DDBJ whole genome shotgun (WGS) entry which is preliminary data.</text>
</comment>
<accession>A0ABT8W2H0</accession>
<feature type="chain" id="PRO_5046549109" description="TIGR03016 family PEP-CTERM system-associated outer membrane protein" evidence="1">
    <location>
        <begin position="31"/>
        <end position="427"/>
    </location>
</feature>
<dbReference type="RefSeq" id="WP_302910114.1">
    <property type="nucleotide sequence ID" value="NZ_JAUMIS010000002.1"/>
</dbReference>
<sequence>MGEPRMGRGFLQVLAVLLAASTMPVSSVSAAPANVSLGFDSRLTSNARKSFQDEVVDVESRLLLGISHSSDTGRCDSDLISQARYERWLDETFDPEVAGYLNFIADCSLGSNVVWRFEDYLDDVLQSSRAAGTPDQESQKNIFRTGPIVTFRLTSVDDLFFSLQYENTEYREPSFTDGNRYTGTVGWNHSFSQSFTAGLSASAERAILDTEEEIDKLTLSIPLTKEWAATRMAGSIGYSLLETSFIDRVQESEGFVGSFSLLRDINPTTSLSIEASSELTDQTSDFDVRFGEVIFDLEETSAVQVSAIQIKLEKRFGAGSSLSGILFANQTDYLDIGNQETGEGVRVEFLQPITRQMNARFEGSYDNRSYTVDETEDQGLRGVAGIDFRLNSQLEFVSQFGFEQRRSDVDNRGYDEAWFLFGLEYNL</sequence>
<feature type="signal peptide" evidence="1">
    <location>
        <begin position="1"/>
        <end position="30"/>
    </location>
</feature>
<dbReference type="EMBL" id="JAUMIS010000002">
    <property type="protein sequence ID" value="MDO3722424.1"/>
    <property type="molecule type" value="Genomic_DNA"/>
</dbReference>
<proteinExistence type="predicted"/>
<name>A0ABT8W2H0_9GAMM</name>
<dbReference type="Proteomes" id="UP001168640">
    <property type="component" value="Unassembled WGS sequence"/>
</dbReference>
<keyword evidence="3" id="KW-1185">Reference proteome</keyword>
<evidence type="ECO:0000313" key="2">
    <source>
        <dbReference type="EMBL" id="MDO3722424.1"/>
    </source>
</evidence>
<gene>
    <name evidence="2" type="ORF">QVZ43_11885</name>
</gene>
<evidence type="ECO:0000256" key="1">
    <source>
        <dbReference type="SAM" id="SignalP"/>
    </source>
</evidence>
<protein>
    <recommendedName>
        <fullName evidence="4">TIGR03016 family PEP-CTERM system-associated outer membrane protein</fullName>
    </recommendedName>
</protein>